<dbReference type="EC" id="1.4.3.3" evidence="6"/>
<dbReference type="GO" id="GO:0003884">
    <property type="term" value="F:D-amino-acid oxidase activity"/>
    <property type="evidence" value="ECO:0007669"/>
    <property type="project" value="UniProtKB-EC"/>
</dbReference>
<evidence type="ECO:0000256" key="7">
    <source>
        <dbReference type="ARBA" id="ARBA00039751"/>
    </source>
</evidence>
<keyword evidence="11" id="KW-1185">Reference proteome</keyword>
<dbReference type="InterPro" id="IPR006076">
    <property type="entry name" value="FAD-dep_OxRdtase"/>
</dbReference>
<organism evidence="10 11">
    <name type="scientific">Thalassovita mangrovi</name>
    <dbReference type="NCBI Taxonomy" id="2692236"/>
    <lineage>
        <taxon>Bacteria</taxon>
        <taxon>Pseudomonadati</taxon>
        <taxon>Pseudomonadota</taxon>
        <taxon>Alphaproteobacteria</taxon>
        <taxon>Rhodobacterales</taxon>
        <taxon>Roseobacteraceae</taxon>
        <taxon>Thalassovita</taxon>
    </lineage>
</organism>
<dbReference type="EMBL" id="WWEN01000004">
    <property type="protein sequence ID" value="MYM55818.1"/>
    <property type="molecule type" value="Genomic_DNA"/>
</dbReference>
<evidence type="ECO:0000256" key="3">
    <source>
        <dbReference type="ARBA" id="ARBA00022630"/>
    </source>
</evidence>
<dbReference type="GO" id="GO:0071949">
    <property type="term" value="F:FAD binding"/>
    <property type="evidence" value="ECO:0007669"/>
    <property type="project" value="InterPro"/>
</dbReference>
<evidence type="ECO:0000256" key="5">
    <source>
        <dbReference type="ARBA" id="ARBA00023002"/>
    </source>
</evidence>
<dbReference type="Gene3D" id="3.50.50.60">
    <property type="entry name" value="FAD/NAD(P)-binding domain"/>
    <property type="match status" value="2"/>
</dbReference>
<comment type="caution">
    <text evidence="10">The sequence shown here is derived from an EMBL/GenBank/DDBJ whole genome shotgun (WGS) entry which is preliminary data.</text>
</comment>
<dbReference type="PANTHER" id="PTHR11530:SF11">
    <property type="entry name" value="D-ASPARTATE OXIDASE"/>
    <property type="match status" value="1"/>
</dbReference>
<evidence type="ECO:0000256" key="2">
    <source>
        <dbReference type="ARBA" id="ARBA00006730"/>
    </source>
</evidence>
<comment type="catalytic activity">
    <reaction evidence="8">
        <text>a D-alpha-amino acid + O2 + H2O = a 2-oxocarboxylate + H2O2 + NH4(+)</text>
        <dbReference type="Rhea" id="RHEA:21816"/>
        <dbReference type="ChEBI" id="CHEBI:15377"/>
        <dbReference type="ChEBI" id="CHEBI:15379"/>
        <dbReference type="ChEBI" id="CHEBI:16240"/>
        <dbReference type="ChEBI" id="CHEBI:28938"/>
        <dbReference type="ChEBI" id="CHEBI:35179"/>
        <dbReference type="ChEBI" id="CHEBI:59871"/>
        <dbReference type="EC" id="1.4.3.3"/>
    </reaction>
    <physiologicalReaction direction="left-to-right" evidence="8">
        <dbReference type="Rhea" id="RHEA:21817"/>
    </physiologicalReaction>
</comment>
<name>A0A6L8LIH7_9RHOB</name>
<dbReference type="InterPro" id="IPR023209">
    <property type="entry name" value="DAO"/>
</dbReference>
<sequence>MISVLGAGVAGLCAATALSEVGFEVEVIAPDGAPPPASLLAGGMLAPFCEGESAPDLIVERGQAAIAWWAEHVANVELRGTLVIAPPRDGAELDRFARATRSHAWVRPDDLEPDLSGRFARGLFFASEAHMDPVAAMANLRRRLEARGVRFHGGAPKGRIVDCRGLAARDRLQDLRAVRGEMLEVNAPEVTLTRPVRLIHPRFPCYIVPRGQGRYMIGATMVETARSGPVTARAVMELLSAAYTVHPGFAEAELIATGAGLRPSFPDNIPVLRRDGERIHVNGMYRHGFLMAPVIAGELVRMMTKETANAH</sequence>
<feature type="domain" description="FAD dependent oxidoreductase" evidence="9">
    <location>
        <begin position="3"/>
        <end position="300"/>
    </location>
</feature>
<gene>
    <name evidence="10" type="ORF">GR167_10935</name>
</gene>
<evidence type="ECO:0000256" key="1">
    <source>
        <dbReference type="ARBA" id="ARBA00001974"/>
    </source>
</evidence>
<comment type="cofactor">
    <cofactor evidence="1">
        <name>FAD</name>
        <dbReference type="ChEBI" id="CHEBI:57692"/>
    </cofactor>
</comment>
<proteinExistence type="inferred from homology"/>
<keyword evidence="4" id="KW-0274">FAD</keyword>
<evidence type="ECO:0000259" key="9">
    <source>
        <dbReference type="Pfam" id="PF01266"/>
    </source>
</evidence>
<evidence type="ECO:0000256" key="4">
    <source>
        <dbReference type="ARBA" id="ARBA00022827"/>
    </source>
</evidence>
<dbReference type="GO" id="GO:0046416">
    <property type="term" value="P:D-amino acid metabolic process"/>
    <property type="evidence" value="ECO:0007669"/>
    <property type="project" value="InterPro"/>
</dbReference>
<keyword evidence="5" id="KW-0560">Oxidoreductase</keyword>
<dbReference type="PANTHER" id="PTHR11530">
    <property type="entry name" value="D-AMINO ACID OXIDASE"/>
    <property type="match status" value="1"/>
</dbReference>
<protein>
    <recommendedName>
        <fullName evidence="7">D-amino-acid oxidase</fullName>
        <ecNumber evidence="6">1.4.3.3</ecNumber>
    </recommendedName>
</protein>
<evidence type="ECO:0000256" key="8">
    <source>
        <dbReference type="ARBA" id="ARBA00049547"/>
    </source>
</evidence>
<dbReference type="Proteomes" id="UP000479043">
    <property type="component" value="Unassembled WGS sequence"/>
</dbReference>
<dbReference type="RefSeq" id="WP_160973530.1">
    <property type="nucleotide sequence ID" value="NZ_WWEN01000004.1"/>
</dbReference>
<comment type="similarity">
    <text evidence="2">Belongs to the DAMOX/DASOX family.</text>
</comment>
<evidence type="ECO:0000313" key="11">
    <source>
        <dbReference type="Proteomes" id="UP000479043"/>
    </source>
</evidence>
<evidence type="ECO:0000313" key="10">
    <source>
        <dbReference type="EMBL" id="MYM55818.1"/>
    </source>
</evidence>
<dbReference type="Gene3D" id="3.30.9.10">
    <property type="entry name" value="D-Amino Acid Oxidase, subunit A, domain 2"/>
    <property type="match status" value="2"/>
</dbReference>
<accession>A0A6L8LIH7</accession>
<evidence type="ECO:0000256" key="6">
    <source>
        <dbReference type="ARBA" id="ARBA00039101"/>
    </source>
</evidence>
<reference evidence="10 11" key="1">
    <citation type="submission" date="2020-01" db="EMBL/GenBank/DDBJ databases">
        <authorList>
            <person name="Chen S."/>
        </authorList>
    </citation>
    <scope>NUCLEOTIDE SEQUENCE [LARGE SCALE GENOMIC DNA]</scope>
    <source>
        <strain evidence="10 11">GS-10</strain>
    </source>
</reference>
<dbReference type="InterPro" id="IPR036188">
    <property type="entry name" value="FAD/NAD-bd_sf"/>
</dbReference>
<keyword evidence="3" id="KW-0285">Flavoprotein</keyword>
<dbReference type="AlphaFoldDB" id="A0A6L8LIH7"/>
<dbReference type="Pfam" id="PF01266">
    <property type="entry name" value="DAO"/>
    <property type="match status" value="1"/>
</dbReference>
<dbReference type="SUPFAM" id="SSF54373">
    <property type="entry name" value="FAD-linked reductases, C-terminal domain"/>
    <property type="match status" value="1"/>
</dbReference>
<dbReference type="SUPFAM" id="SSF51971">
    <property type="entry name" value="Nucleotide-binding domain"/>
    <property type="match status" value="1"/>
</dbReference>